<evidence type="ECO:0000313" key="1">
    <source>
        <dbReference type="EMBL" id="MBX65413.1"/>
    </source>
</evidence>
<protein>
    <submittedName>
        <fullName evidence="1">Uncharacterized protein</fullName>
    </submittedName>
</protein>
<proteinExistence type="predicted"/>
<accession>A0A2P2QEH8</accession>
<organism evidence="1">
    <name type="scientific">Rhizophora mucronata</name>
    <name type="common">Asiatic mangrove</name>
    <dbReference type="NCBI Taxonomy" id="61149"/>
    <lineage>
        <taxon>Eukaryota</taxon>
        <taxon>Viridiplantae</taxon>
        <taxon>Streptophyta</taxon>
        <taxon>Embryophyta</taxon>
        <taxon>Tracheophyta</taxon>
        <taxon>Spermatophyta</taxon>
        <taxon>Magnoliopsida</taxon>
        <taxon>eudicotyledons</taxon>
        <taxon>Gunneridae</taxon>
        <taxon>Pentapetalae</taxon>
        <taxon>rosids</taxon>
        <taxon>fabids</taxon>
        <taxon>Malpighiales</taxon>
        <taxon>Rhizophoraceae</taxon>
        <taxon>Rhizophora</taxon>
    </lineage>
</organism>
<name>A0A2P2QEH8_RHIMU</name>
<dbReference type="EMBL" id="GGEC01084929">
    <property type="protein sequence ID" value="MBX65413.1"/>
    <property type="molecule type" value="Transcribed_RNA"/>
</dbReference>
<reference evidence="1" key="1">
    <citation type="submission" date="2018-02" db="EMBL/GenBank/DDBJ databases">
        <title>Rhizophora mucronata_Transcriptome.</title>
        <authorList>
            <person name="Meera S.P."/>
            <person name="Sreeshan A."/>
            <person name="Augustine A."/>
        </authorList>
    </citation>
    <scope>NUCLEOTIDE SEQUENCE</scope>
    <source>
        <tissue evidence="1">Leaf</tissue>
    </source>
</reference>
<sequence>MGILEFRDMPVAKEIQLVLILLLNHLPKSLLLELHLFF</sequence>
<dbReference type="AlphaFoldDB" id="A0A2P2QEH8"/>